<gene>
    <name evidence="1" type="ORF">MLD38_013763</name>
</gene>
<keyword evidence="2" id="KW-1185">Reference proteome</keyword>
<dbReference type="Proteomes" id="UP001057402">
    <property type="component" value="Chromosome 4"/>
</dbReference>
<protein>
    <submittedName>
        <fullName evidence="1">Uncharacterized protein</fullName>
    </submittedName>
</protein>
<dbReference type="EMBL" id="CM042883">
    <property type="protein sequence ID" value="KAI4375954.1"/>
    <property type="molecule type" value="Genomic_DNA"/>
</dbReference>
<name>A0ACB9RAN9_9MYRT</name>
<comment type="caution">
    <text evidence="1">The sequence shown here is derived from an EMBL/GenBank/DDBJ whole genome shotgun (WGS) entry which is preliminary data.</text>
</comment>
<reference evidence="2" key="1">
    <citation type="journal article" date="2023" name="Front. Plant Sci.">
        <title>Chromosomal-level genome assembly of Melastoma candidum provides insights into trichome evolution.</title>
        <authorList>
            <person name="Zhong Y."/>
            <person name="Wu W."/>
            <person name="Sun C."/>
            <person name="Zou P."/>
            <person name="Liu Y."/>
            <person name="Dai S."/>
            <person name="Zhou R."/>
        </authorList>
    </citation>
    <scope>NUCLEOTIDE SEQUENCE [LARGE SCALE GENOMIC DNA]</scope>
</reference>
<proteinExistence type="predicted"/>
<evidence type="ECO:0000313" key="1">
    <source>
        <dbReference type="EMBL" id="KAI4375954.1"/>
    </source>
</evidence>
<evidence type="ECO:0000313" key="2">
    <source>
        <dbReference type="Proteomes" id="UP001057402"/>
    </source>
</evidence>
<sequence>MMDLGCLDICCVDKSEEHVVGRDIARSSEKESSPQEVSASSSAKRGKGKITKESTQSTTSLNKFTSQIKRPPHRKASPVNWFPRKKVASYLERKIRMLQEVDGMNLSLDQTLDDANPHYCRVLREKMAAREAAHRVMEAQKAAMVEASWCRILKAARIDTKGAESLLKTAENNAAEAFEAATALGVVMFDAPNVPQKRPKISTSSTDAGGSTTHTVKASFETAFEVDREVAAAVKSAFTRLAIRQSFSKDEFKDLLQRISQTPDIGYISNNLLEVSSGCETESGSDTEKATQDSTGSLLKSKKFKKRPSPEKLTTVKLVDVMVERLQSLHEDELSSLATIVATCGLNAALAEVENGKLPDPGSSGSMSAKTNLGSFQTGKHWTDQEPELPSLDKYLVKHVTRLEQEVEKEKSWRNGSVGIERDCVDSETPLEEKTGKPDEKAGGSDLASILVRHSSKLEKEIEEFKRSQGKDHETNLKGKRDRHDVETPLPSLEKFLVKHVSRLEKEVEEAKNRRMSVMEKGIGTDRLVGKENRCSGKAAGGDQTDQAGLGNISVKPPPSLEREKIEQLKSPGDYAYVKQNKKPTTVSTDNSDSLDKVLVRHVSRLERDKMRSRLMEEFIPKAKGGGTNVDSQGNMQGGLDQILVKHKPRLEREKDLAARQPEQVEQGQSRATETRREARDRELREVWGGISLGDSVKPHLSRLEREKAAWIKAEEEERMKGLRGST</sequence>
<organism evidence="1 2">
    <name type="scientific">Melastoma candidum</name>
    <dbReference type="NCBI Taxonomy" id="119954"/>
    <lineage>
        <taxon>Eukaryota</taxon>
        <taxon>Viridiplantae</taxon>
        <taxon>Streptophyta</taxon>
        <taxon>Embryophyta</taxon>
        <taxon>Tracheophyta</taxon>
        <taxon>Spermatophyta</taxon>
        <taxon>Magnoliopsida</taxon>
        <taxon>eudicotyledons</taxon>
        <taxon>Gunneridae</taxon>
        <taxon>Pentapetalae</taxon>
        <taxon>rosids</taxon>
        <taxon>malvids</taxon>
        <taxon>Myrtales</taxon>
        <taxon>Melastomataceae</taxon>
        <taxon>Melastomatoideae</taxon>
        <taxon>Melastomateae</taxon>
        <taxon>Melastoma</taxon>
    </lineage>
</organism>
<accession>A0ACB9RAN9</accession>